<evidence type="ECO:0000256" key="7">
    <source>
        <dbReference type="ARBA" id="ARBA00022989"/>
    </source>
</evidence>
<feature type="transmembrane region" description="Helical" evidence="10">
    <location>
        <begin position="166"/>
        <end position="190"/>
    </location>
</feature>
<evidence type="ECO:0000256" key="9">
    <source>
        <dbReference type="ARBA" id="ARBA00023251"/>
    </source>
</evidence>
<evidence type="ECO:0000256" key="6">
    <source>
        <dbReference type="ARBA" id="ARBA00022692"/>
    </source>
</evidence>
<comment type="caution">
    <text evidence="11">The sequence shown here is derived from an EMBL/GenBank/DDBJ whole genome shotgun (WGS) entry which is preliminary data.</text>
</comment>
<dbReference type="GO" id="GO:0005886">
    <property type="term" value="C:plasma membrane"/>
    <property type="evidence" value="ECO:0007669"/>
    <property type="project" value="UniProtKB-SubCell"/>
</dbReference>
<feature type="transmembrane region" description="Helical" evidence="10">
    <location>
        <begin position="109"/>
        <end position="131"/>
    </location>
</feature>
<dbReference type="GO" id="GO:0015297">
    <property type="term" value="F:antiporter activity"/>
    <property type="evidence" value="ECO:0007669"/>
    <property type="project" value="InterPro"/>
</dbReference>
<protein>
    <recommendedName>
        <fullName evidence="3">Multidrug export protein MepA</fullName>
    </recommendedName>
</protein>
<dbReference type="GO" id="GO:0046677">
    <property type="term" value="P:response to antibiotic"/>
    <property type="evidence" value="ECO:0007669"/>
    <property type="project" value="UniProtKB-KW"/>
</dbReference>
<dbReference type="PANTHER" id="PTHR43823:SF3">
    <property type="entry name" value="MULTIDRUG EXPORT PROTEIN MEPA"/>
    <property type="match status" value="1"/>
</dbReference>
<evidence type="ECO:0000313" key="11">
    <source>
        <dbReference type="EMBL" id="HIR60073.1"/>
    </source>
</evidence>
<gene>
    <name evidence="11" type="ORF">IAB37_00630</name>
</gene>
<feature type="transmembrane region" description="Helical" evidence="10">
    <location>
        <begin position="24"/>
        <end position="46"/>
    </location>
</feature>
<dbReference type="EMBL" id="DVHA01000019">
    <property type="protein sequence ID" value="HIR60073.1"/>
    <property type="molecule type" value="Genomic_DNA"/>
</dbReference>
<feature type="transmembrane region" description="Helical" evidence="10">
    <location>
        <begin position="210"/>
        <end position="238"/>
    </location>
</feature>
<evidence type="ECO:0000256" key="1">
    <source>
        <dbReference type="ARBA" id="ARBA00004651"/>
    </source>
</evidence>
<dbReference type="InterPro" id="IPR051327">
    <property type="entry name" value="MATE_MepA_subfamily"/>
</dbReference>
<dbReference type="Pfam" id="PF01554">
    <property type="entry name" value="MatE"/>
    <property type="match status" value="2"/>
</dbReference>
<sequence>MVGLSCYILADTFFVSKGLGTSGLAALNLAIPVYSFIHGCGLMIGMGGGTHYSIHKSRGEDEAANKVFTNAAMLVAVFASLFFLAGLFLSETITTLLGADEAVFEMTRTYLQVILLFAPAFMLNNLILCFVRNDGAPGLAMAGMIGGSLSNIVLDWVFIFPCGMGIFGAVFATGLAPVISLLILSPHFIFRRNRFRPVRTAPSLGRMAGIMGSGVPSLVTEVSSGVVMIVFNSIILSLEGNTGVAAYGVIANLSLVVVSVYTGIAQGIQPLLSRYFGLSDRKGSARTLQYALILMAAFSGIVYTVIFVFASPIAGIFNSEGNPLLQQIAAEGLRLYFTAIPFAGFNIILSIFFTSSERPRPASAVSLLRGFIVIIPMAFLLSALFGLNGVWCAFPATEMIVAAAALLFFLLSRKKA</sequence>
<keyword evidence="4" id="KW-0813">Transport</keyword>
<reference evidence="11" key="2">
    <citation type="journal article" date="2021" name="PeerJ">
        <title>Extensive microbial diversity within the chicken gut microbiome revealed by metagenomics and culture.</title>
        <authorList>
            <person name="Gilroy R."/>
            <person name="Ravi A."/>
            <person name="Getino M."/>
            <person name="Pursley I."/>
            <person name="Horton D.L."/>
            <person name="Alikhan N.F."/>
            <person name="Baker D."/>
            <person name="Gharbi K."/>
            <person name="Hall N."/>
            <person name="Watson M."/>
            <person name="Adriaenssens E.M."/>
            <person name="Foster-Nyarko E."/>
            <person name="Jarju S."/>
            <person name="Secka A."/>
            <person name="Antonio M."/>
            <person name="Oren A."/>
            <person name="Chaudhuri R.R."/>
            <person name="La Ragione R."/>
            <person name="Hildebrand F."/>
            <person name="Pallen M.J."/>
        </authorList>
    </citation>
    <scope>NUCLEOTIDE SEQUENCE</scope>
    <source>
        <strain evidence="11">CHK189-12415</strain>
    </source>
</reference>
<feature type="transmembrane region" description="Helical" evidence="10">
    <location>
        <begin position="290"/>
        <end position="315"/>
    </location>
</feature>
<evidence type="ECO:0000256" key="4">
    <source>
        <dbReference type="ARBA" id="ARBA00022448"/>
    </source>
</evidence>
<dbReference type="InterPro" id="IPR002528">
    <property type="entry name" value="MATE_fam"/>
</dbReference>
<reference evidence="11" key="1">
    <citation type="submission" date="2020-10" db="EMBL/GenBank/DDBJ databases">
        <authorList>
            <person name="Gilroy R."/>
        </authorList>
    </citation>
    <scope>NUCLEOTIDE SEQUENCE</scope>
    <source>
        <strain evidence="11">CHK189-12415</strain>
    </source>
</reference>
<evidence type="ECO:0000313" key="12">
    <source>
        <dbReference type="Proteomes" id="UP000824241"/>
    </source>
</evidence>
<evidence type="ECO:0000256" key="8">
    <source>
        <dbReference type="ARBA" id="ARBA00023136"/>
    </source>
</evidence>
<dbReference type="PANTHER" id="PTHR43823">
    <property type="entry name" value="SPORULATION PROTEIN YKVU"/>
    <property type="match status" value="1"/>
</dbReference>
<comment type="subcellular location">
    <subcellularLocation>
        <location evidence="1">Cell membrane</location>
        <topology evidence="1">Multi-pass membrane protein</topology>
    </subcellularLocation>
</comment>
<keyword evidence="8 10" id="KW-0472">Membrane</keyword>
<comment type="similarity">
    <text evidence="2">Belongs to the multi antimicrobial extrusion (MATE) (TC 2.A.66.1) family. MepA subfamily.</text>
</comment>
<name>A0A9D1DW37_9FIRM</name>
<keyword evidence="5" id="KW-1003">Cell membrane</keyword>
<keyword evidence="6 10" id="KW-0812">Transmembrane</keyword>
<dbReference type="PIRSF" id="PIRSF006603">
    <property type="entry name" value="DinF"/>
    <property type="match status" value="1"/>
</dbReference>
<keyword evidence="9" id="KW-0046">Antibiotic resistance</keyword>
<dbReference type="InterPro" id="IPR045070">
    <property type="entry name" value="MATE_MepA-like"/>
</dbReference>
<dbReference type="AlphaFoldDB" id="A0A9D1DW37"/>
<accession>A0A9D1DW37</accession>
<feature type="transmembrane region" description="Helical" evidence="10">
    <location>
        <begin position="335"/>
        <end position="355"/>
    </location>
</feature>
<feature type="transmembrane region" description="Helical" evidence="10">
    <location>
        <begin position="138"/>
        <end position="160"/>
    </location>
</feature>
<dbReference type="GO" id="GO:0042910">
    <property type="term" value="F:xenobiotic transmembrane transporter activity"/>
    <property type="evidence" value="ECO:0007669"/>
    <property type="project" value="InterPro"/>
</dbReference>
<dbReference type="Proteomes" id="UP000824241">
    <property type="component" value="Unassembled WGS sequence"/>
</dbReference>
<organism evidence="11 12">
    <name type="scientific">Candidatus Faecivivens stercoravium</name>
    <dbReference type="NCBI Taxonomy" id="2840803"/>
    <lineage>
        <taxon>Bacteria</taxon>
        <taxon>Bacillati</taxon>
        <taxon>Bacillota</taxon>
        <taxon>Clostridia</taxon>
        <taxon>Eubacteriales</taxon>
        <taxon>Oscillospiraceae</taxon>
        <taxon>Oscillospiraceae incertae sedis</taxon>
        <taxon>Candidatus Faecivivens</taxon>
    </lineage>
</organism>
<evidence type="ECO:0000256" key="10">
    <source>
        <dbReference type="SAM" id="Phobius"/>
    </source>
</evidence>
<dbReference type="CDD" id="cd13143">
    <property type="entry name" value="MATE_MepA_like"/>
    <property type="match status" value="1"/>
</dbReference>
<feature type="transmembrane region" description="Helical" evidence="10">
    <location>
        <begin position="67"/>
        <end position="89"/>
    </location>
</feature>
<feature type="transmembrane region" description="Helical" evidence="10">
    <location>
        <begin position="244"/>
        <end position="264"/>
    </location>
</feature>
<evidence type="ECO:0000256" key="3">
    <source>
        <dbReference type="ARBA" id="ARBA00022106"/>
    </source>
</evidence>
<feature type="transmembrane region" description="Helical" evidence="10">
    <location>
        <begin position="367"/>
        <end position="387"/>
    </location>
</feature>
<evidence type="ECO:0000256" key="2">
    <source>
        <dbReference type="ARBA" id="ARBA00008417"/>
    </source>
</evidence>
<evidence type="ECO:0000256" key="5">
    <source>
        <dbReference type="ARBA" id="ARBA00022475"/>
    </source>
</evidence>
<dbReference type="InterPro" id="IPR048279">
    <property type="entry name" value="MdtK-like"/>
</dbReference>
<feature type="transmembrane region" description="Helical" evidence="10">
    <location>
        <begin position="393"/>
        <end position="411"/>
    </location>
</feature>
<proteinExistence type="inferred from homology"/>
<keyword evidence="7 10" id="KW-1133">Transmembrane helix</keyword>